<sequence length="192" mass="20677">MLSSSFCLASRLSVSASFSAFAIAASARSTGRGKATEVTTRVFSARASSALALSILPLSMSPAQRIDELRPDALAVEDVRSQRDAVPRLFDGSEHGRVGLLAIDERLDAVAAGQRLAGGASHQVGQTGKWRRYSLGHRGREILPNSRICPREEPPRPPLVTVDAEQHIQQRTGQRQQGDQSTHSVADRGSRL</sequence>
<evidence type="ECO:0000313" key="4">
    <source>
        <dbReference type="Proteomes" id="UP000013028"/>
    </source>
</evidence>
<dbReference type="Proteomes" id="UP000013028">
    <property type="component" value="Unassembled WGS sequence"/>
</dbReference>
<name>A0AAV3IHB3_ACINO</name>
<dbReference type="AlphaFoldDB" id="A0AAV3IHB3"/>
<dbReference type="EMBL" id="APPP01000015">
    <property type="protein sequence ID" value="ENV39008.1"/>
    <property type="molecule type" value="Genomic_DNA"/>
</dbReference>
<feature type="chain" id="PRO_5043618329" evidence="2">
    <location>
        <begin position="23"/>
        <end position="192"/>
    </location>
</feature>
<feature type="compositionally biased region" description="Low complexity" evidence="1">
    <location>
        <begin position="167"/>
        <end position="180"/>
    </location>
</feature>
<keyword evidence="2" id="KW-0732">Signal</keyword>
<evidence type="ECO:0000313" key="3">
    <source>
        <dbReference type="EMBL" id="ENV39008.1"/>
    </source>
</evidence>
<feature type="signal peptide" evidence="2">
    <location>
        <begin position="1"/>
        <end position="22"/>
    </location>
</feature>
<gene>
    <name evidence="3" type="ORF">F958_03836</name>
</gene>
<feature type="region of interest" description="Disordered" evidence="1">
    <location>
        <begin position="166"/>
        <end position="192"/>
    </location>
</feature>
<accession>A0AAV3IHB3</accession>
<comment type="caution">
    <text evidence="3">The sequence shown here is derived from an EMBL/GenBank/DDBJ whole genome shotgun (WGS) entry which is preliminary data.</text>
</comment>
<evidence type="ECO:0000256" key="2">
    <source>
        <dbReference type="SAM" id="SignalP"/>
    </source>
</evidence>
<protein>
    <submittedName>
        <fullName evidence="3">Uncharacterized protein</fullName>
    </submittedName>
</protein>
<reference evidence="3 4" key="1">
    <citation type="submission" date="2013-02" db="EMBL/GenBank/DDBJ databases">
        <title>The Genome Sequence of Acinetobacter nosocomialis NIPH 386.</title>
        <authorList>
            <consortium name="The Broad Institute Genome Sequencing Platform"/>
            <consortium name="The Broad Institute Genome Sequencing Center for Infectious Disease"/>
            <person name="Cerqueira G."/>
            <person name="Feldgarden M."/>
            <person name="Courvalin P."/>
            <person name="Perichon B."/>
            <person name="Grillot-Courvalin C."/>
            <person name="Clermont D."/>
            <person name="Rocha E."/>
            <person name="Yoon E.-J."/>
            <person name="Nemec A."/>
            <person name="Walker B."/>
            <person name="Young S.K."/>
            <person name="Zeng Q."/>
            <person name="Gargeya S."/>
            <person name="Fitzgerald M."/>
            <person name="Haas B."/>
            <person name="Abouelleil A."/>
            <person name="Alvarado L."/>
            <person name="Arachchi H.M."/>
            <person name="Berlin A.M."/>
            <person name="Chapman S.B."/>
            <person name="Dewar J."/>
            <person name="Goldberg J."/>
            <person name="Griggs A."/>
            <person name="Gujja S."/>
            <person name="Hansen M."/>
            <person name="Howarth C."/>
            <person name="Imamovic A."/>
            <person name="Larimer J."/>
            <person name="McCowan C."/>
            <person name="Murphy C."/>
            <person name="Neiman D."/>
            <person name="Pearson M."/>
            <person name="Priest M."/>
            <person name="Roberts A."/>
            <person name="Saif S."/>
            <person name="Shea T."/>
            <person name="Sisk P."/>
            <person name="Sykes S."/>
            <person name="Wortman J."/>
            <person name="Nusbaum C."/>
            <person name="Birren B."/>
        </authorList>
    </citation>
    <scope>NUCLEOTIDE SEQUENCE [LARGE SCALE GENOMIC DNA]</scope>
    <source>
        <strain evidence="3 4">NIPH 386</strain>
    </source>
</reference>
<evidence type="ECO:0000256" key="1">
    <source>
        <dbReference type="SAM" id="MobiDB-lite"/>
    </source>
</evidence>
<organism evidence="3 4">
    <name type="scientific">Acinetobacter nosocomialis NIPH 386</name>
    <dbReference type="NCBI Taxonomy" id="1217985"/>
    <lineage>
        <taxon>Bacteria</taxon>
        <taxon>Pseudomonadati</taxon>
        <taxon>Pseudomonadota</taxon>
        <taxon>Gammaproteobacteria</taxon>
        <taxon>Moraxellales</taxon>
        <taxon>Moraxellaceae</taxon>
        <taxon>Acinetobacter</taxon>
        <taxon>Acinetobacter calcoaceticus/baumannii complex</taxon>
    </lineage>
</organism>
<proteinExistence type="predicted"/>